<keyword evidence="3" id="KW-1185">Reference proteome</keyword>
<proteinExistence type="predicted"/>
<reference evidence="2" key="1">
    <citation type="submission" date="2016-03" db="EMBL/GenBank/DDBJ databases">
        <title>Mechanisms controlling the formation of the plant cell surface in tip-growing cells are functionally conserved among land plants.</title>
        <authorList>
            <person name="Honkanen S."/>
            <person name="Jones V.A."/>
            <person name="Morieri G."/>
            <person name="Champion C."/>
            <person name="Hetherington A.J."/>
            <person name="Kelly S."/>
            <person name="Saint-Marcoux D."/>
            <person name="Proust H."/>
            <person name="Prescott H."/>
            <person name="Dolan L."/>
        </authorList>
    </citation>
    <scope>NUCLEOTIDE SEQUENCE [LARGE SCALE GENOMIC DNA]</scope>
    <source>
        <tissue evidence="2">Whole gametophyte</tissue>
    </source>
</reference>
<gene>
    <name evidence="2" type="ORF">AXG93_2469s1010</name>
</gene>
<dbReference type="EMBL" id="LVLJ01001716">
    <property type="protein sequence ID" value="OAE28517.1"/>
    <property type="molecule type" value="Genomic_DNA"/>
</dbReference>
<dbReference type="Proteomes" id="UP000077202">
    <property type="component" value="Unassembled WGS sequence"/>
</dbReference>
<evidence type="ECO:0000313" key="2">
    <source>
        <dbReference type="EMBL" id="OAE28517.1"/>
    </source>
</evidence>
<evidence type="ECO:0000256" key="1">
    <source>
        <dbReference type="SAM" id="Coils"/>
    </source>
</evidence>
<evidence type="ECO:0000313" key="3">
    <source>
        <dbReference type="Proteomes" id="UP000077202"/>
    </source>
</evidence>
<organism evidence="2 3">
    <name type="scientific">Marchantia polymorpha subsp. ruderalis</name>
    <dbReference type="NCBI Taxonomy" id="1480154"/>
    <lineage>
        <taxon>Eukaryota</taxon>
        <taxon>Viridiplantae</taxon>
        <taxon>Streptophyta</taxon>
        <taxon>Embryophyta</taxon>
        <taxon>Marchantiophyta</taxon>
        <taxon>Marchantiopsida</taxon>
        <taxon>Marchantiidae</taxon>
        <taxon>Marchantiales</taxon>
        <taxon>Marchantiaceae</taxon>
        <taxon>Marchantia</taxon>
    </lineage>
</organism>
<protein>
    <submittedName>
        <fullName evidence="2">Uncharacterized protein</fullName>
    </submittedName>
</protein>
<feature type="coiled-coil region" evidence="1">
    <location>
        <begin position="20"/>
        <end position="75"/>
    </location>
</feature>
<dbReference type="AlphaFoldDB" id="A0A176W615"/>
<sequence length="92" mass="10419">MTVDLLARLEKSREAYDAVNQRSERLIKTAERREKKHAEKLAEVEARRAEEVHIAEEIQGKIAEAKTAKEDLRSKIAEIADCESAKSLSNVD</sequence>
<name>A0A176W615_MARPO</name>
<comment type="caution">
    <text evidence="2">The sequence shown here is derived from an EMBL/GenBank/DDBJ whole genome shotgun (WGS) entry which is preliminary data.</text>
</comment>
<keyword evidence="1" id="KW-0175">Coiled coil</keyword>
<accession>A0A176W615</accession>